<evidence type="ECO:0000256" key="6">
    <source>
        <dbReference type="ARBA" id="ARBA00023296"/>
    </source>
</evidence>
<dbReference type="Proteomes" id="UP001057903">
    <property type="component" value="Segment"/>
</dbReference>
<reference evidence="8 9" key="1">
    <citation type="journal article" date="2022" name="Nat. Microbiol.">
        <title>RNA viromes from terrestrial sites across China expand environmental viral diversity.</title>
        <authorList>
            <person name="Chiapello M."/>
            <person name="Rodriguez-Romero J."/>
            <person name="Ayllon M.A."/>
            <person name="Turina M."/>
        </authorList>
    </citation>
    <scope>NUCLEOTIDE SEQUENCE [LARGE SCALE GENOMIC DNA]</scope>
    <source>
        <strain evidence="8">R29-k141_713134</strain>
    </source>
</reference>
<keyword evidence="6" id="KW-1160">Virus entry into host cell</keyword>
<evidence type="ECO:0000256" key="1">
    <source>
        <dbReference type="ARBA" id="ARBA00004328"/>
    </source>
</evidence>
<keyword evidence="3" id="KW-1161">Viral attachment to host cell</keyword>
<name>A0ABY3STP4_9VIRU</name>
<sequence>MNETETRTRYTATYASFRDVWGPWSATSSPATFVPFETFTRAPLVKGDHVKALPYWSRMEKSTVSDVPHLIRAMSGSVATSLGKWRMPTPDDIPLRPSPYSYPDLTMFEDTTWNANLARYVTWPDVTVPSTTVEVWKRLESLADTKALGNLRKAMANLPMIFAERRETLALAGRYASRIARTVKAAQDSSLEEFRKVKPKNRSAVAKAIADEHLSVVFGLLPLIGEVEGMVEYLNTDRLDFIRSRGLQVELRTDSSKYSQEVIPDAGWPNLMRGSFGKVYTGRDDATQFGVRTALRYKLSSRIVADLSRLGFEPIGTAFDLVPLSFVTGWVSNFDYWIRDLSPKIGLEFETGSRNRRALRSVHQTSMYLPESSYAIYQGSAKPFAATKLSRLDQRTVIETEPEASLSWDVEVGVKEIASGISLTLQRTLKPLKRSFAQKQFRYKGPKPKWLSEIRYTGRK</sequence>
<comment type="similarity">
    <text evidence="7">Belongs to the Leviviricetes maturation protein family.</text>
</comment>
<keyword evidence="2" id="KW-0945">Host-virus interaction</keyword>
<evidence type="ECO:0000256" key="4">
    <source>
        <dbReference type="ARBA" id="ARBA00022844"/>
    </source>
</evidence>
<evidence type="ECO:0000256" key="3">
    <source>
        <dbReference type="ARBA" id="ARBA00022804"/>
    </source>
</evidence>
<dbReference type="EMBL" id="MZ679799">
    <property type="protein sequence ID" value="UJQ85839.1"/>
    <property type="molecule type" value="Genomic_RNA"/>
</dbReference>
<organism evidence="8 9">
    <name type="scientific">Leviviridae sp</name>
    <dbReference type="NCBI Taxonomy" id="2027243"/>
    <lineage>
        <taxon>Viruses</taxon>
        <taxon>Riboviria</taxon>
        <taxon>Orthornavirae</taxon>
        <taxon>Lenarviricota</taxon>
        <taxon>Leviviricetes</taxon>
        <taxon>Norzivirales</taxon>
        <taxon>Fiersviridae</taxon>
    </lineage>
</organism>
<accession>A0ABY3STP4</accession>
<keyword evidence="9" id="KW-1185">Reference proteome</keyword>
<keyword evidence="5" id="KW-1175">Viral attachment to host cell pilus</keyword>
<evidence type="ECO:0000256" key="7">
    <source>
        <dbReference type="ARBA" id="ARBA00035110"/>
    </source>
</evidence>
<keyword evidence="4" id="KW-0946">Virion</keyword>
<evidence type="ECO:0000313" key="8">
    <source>
        <dbReference type="EMBL" id="UJQ85839.1"/>
    </source>
</evidence>
<dbReference type="InterPro" id="IPR005563">
    <property type="entry name" value="A_protein"/>
</dbReference>
<evidence type="ECO:0000313" key="9">
    <source>
        <dbReference type="Proteomes" id="UP001057903"/>
    </source>
</evidence>
<protein>
    <submittedName>
        <fullName evidence="8">Maturation protein</fullName>
    </submittedName>
</protein>
<comment type="subcellular location">
    <subcellularLocation>
        <location evidence="1">Virion</location>
    </subcellularLocation>
</comment>
<evidence type="ECO:0000256" key="5">
    <source>
        <dbReference type="ARBA" id="ARBA00023104"/>
    </source>
</evidence>
<dbReference type="Pfam" id="PF03863">
    <property type="entry name" value="Phage_mat-A"/>
    <property type="match status" value="1"/>
</dbReference>
<evidence type="ECO:0000256" key="2">
    <source>
        <dbReference type="ARBA" id="ARBA00022581"/>
    </source>
</evidence>
<proteinExistence type="inferred from homology"/>